<name>A0A4W5LS18_9TELE</name>
<dbReference type="Ensembl" id="ENSHHUT00000029929.1">
    <property type="protein sequence ID" value="ENSHHUP00000028733.1"/>
    <property type="gene ID" value="ENSHHUG00000018330.1"/>
</dbReference>
<keyword evidence="2" id="KW-1185">Reference proteome</keyword>
<protein>
    <submittedName>
        <fullName evidence="1">Uncharacterized protein</fullName>
    </submittedName>
</protein>
<dbReference type="GO" id="GO:0044782">
    <property type="term" value="P:cilium organization"/>
    <property type="evidence" value="ECO:0007669"/>
    <property type="project" value="TreeGrafter"/>
</dbReference>
<dbReference type="GO" id="GO:0007018">
    <property type="term" value="P:microtubule-based movement"/>
    <property type="evidence" value="ECO:0007669"/>
    <property type="project" value="TreeGrafter"/>
</dbReference>
<organism evidence="1 2">
    <name type="scientific">Hucho hucho</name>
    <name type="common">huchen</name>
    <dbReference type="NCBI Taxonomy" id="62062"/>
    <lineage>
        <taxon>Eukaryota</taxon>
        <taxon>Metazoa</taxon>
        <taxon>Chordata</taxon>
        <taxon>Craniata</taxon>
        <taxon>Vertebrata</taxon>
        <taxon>Euteleostomi</taxon>
        <taxon>Actinopterygii</taxon>
        <taxon>Neopterygii</taxon>
        <taxon>Teleostei</taxon>
        <taxon>Protacanthopterygii</taxon>
        <taxon>Salmoniformes</taxon>
        <taxon>Salmonidae</taxon>
        <taxon>Salmoninae</taxon>
        <taxon>Hucho</taxon>
    </lineage>
</organism>
<proteinExistence type="predicted"/>
<accession>A0A4W5LS18</accession>
<dbReference type="PANTHER" id="PTHR15605">
    <property type="entry name" value="KINESIN-ASSOCIATED PROTEINS"/>
    <property type="match status" value="1"/>
</dbReference>
<evidence type="ECO:0000313" key="2">
    <source>
        <dbReference type="Proteomes" id="UP000314982"/>
    </source>
</evidence>
<reference evidence="1" key="2">
    <citation type="submission" date="2025-08" db="UniProtKB">
        <authorList>
            <consortium name="Ensembl"/>
        </authorList>
    </citation>
    <scope>IDENTIFICATION</scope>
</reference>
<dbReference type="GO" id="GO:0035869">
    <property type="term" value="C:ciliary transition zone"/>
    <property type="evidence" value="ECO:0007669"/>
    <property type="project" value="TreeGrafter"/>
</dbReference>
<dbReference type="GO" id="GO:0019894">
    <property type="term" value="F:kinesin binding"/>
    <property type="evidence" value="ECO:0007669"/>
    <property type="project" value="InterPro"/>
</dbReference>
<dbReference type="AlphaFoldDB" id="A0A4W5LS18"/>
<sequence length="56" mass="6342">MMQSEDARYLKRKVKGGSLDVHPTEKALVVQYEVEATILGETGDEMLGDRKKCQKM</sequence>
<reference evidence="2" key="1">
    <citation type="submission" date="2018-06" db="EMBL/GenBank/DDBJ databases">
        <title>Genome assembly of Danube salmon.</title>
        <authorList>
            <person name="Macqueen D.J."/>
            <person name="Gundappa M.K."/>
        </authorList>
    </citation>
    <scope>NUCLEOTIDE SEQUENCE [LARGE SCALE GENOMIC DNA]</scope>
</reference>
<dbReference type="GO" id="GO:0016939">
    <property type="term" value="C:kinesin II complex"/>
    <property type="evidence" value="ECO:0007669"/>
    <property type="project" value="TreeGrafter"/>
</dbReference>
<dbReference type="InterPro" id="IPR008658">
    <property type="entry name" value="KAP3"/>
</dbReference>
<dbReference type="Proteomes" id="UP000314982">
    <property type="component" value="Unassembled WGS sequence"/>
</dbReference>
<evidence type="ECO:0000313" key="1">
    <source>
        <dbReference type="Ensembl" id="ENSHHUP00000028733.1"/>
    </source>
</evidence>
<dbReference type="GO" id="GO:0005930">
    <property type="term" value="C:axoneme"/>
    <property type="evidence" value="ECO:0007669"/>
    <property type="project" value="TreeGrafter"/>
</dbReference>
<dbReference type="Pfam" id="PF05804">
    <property type="entry name" value="KAP"/>
    <property type="match status" value="1"/>
</dbReference>
<reference evidence="1" key="3">
    <citation type="submission" date="2025-09" db="UniProtKB">
        <authorList>
            <consortium name="Ensembl"/>
        </authorList>
    </citation>
    <scope>IDENTIFICATION</scope>
</reference>
<dbReference type="GeneTree" id="ENSGT00390000003574"/>
<dbReference type="PANTHER" id="PTHR15605:SF2">
    <property type="entry name" value="KINESIN-ASSOCIATED PROTEIN 3"/>
    <property type="match status" value="1"/>
</dbReference>